<evidence type="ECO:0000313" key="2">
    <source>
        <dbReference type="Proteomes" id="UP000433737"/>
    </source>
</evidence>
<sequence>MQAPKVAISFSDEIMHVQLEGKERLNIPLQNFPRLLRGTPEQRNRWELSGTGPGIHWDELNEDIYVPSLYEASDRDQTNGSK</sequence>
<proteinExistence type="predicted"/>
<dbReference type="Proteomes" id="UP000433737">
    <property type="component" value="Unassembled WGS sequence"/>
</dbReference>
<accession>A0AAX3J8K6</accession>
<reference evidence="1 2" key="1">
    <citation type="submission" date="2019-10" db="EMBL/GenBank/DDBJ databases">
        <authorList>
            <person name="Karimi E."/>
        </authorList>
    </citation>
    <scope>NUCLEOTIDE SEQUENCE [LARGE SCALE GENOMIC DNA]</scope>
    <source>
        <strain evidence="1">Pantoea sp. 111</strain>
    </source>
</reference>
<dbReference type="InterPro" id="IPR018841">
    <property type="entry name" value="DUF2442"/>
</dbReference>
<evidence type="ECO:0000313" key="1">
    <source>
        <dbReference type="EMBL" id="VXC09849.1"/>
    </source>
</evidence>
<organism evidence="1 2">
    <name type="scientific">Pantoea brenneri</name>
    <dbReference type="NCBI Taxonomy" id="472694"/>
    <lineage>
        <taxon>Bacteria</taxon>
        <taxon>Pseudomonadati</taxon>
        <taxon>Pseudomonadota</taxon>
        <taxon>Gammaproteobacteria</taxon>
        <taxon>Enterobacterales</taxon>
        <taxon>Erwiniaceae</taxon>
        <taxon>Pantoea</taxon>
    </lineage>
</organism>
<dbReference type="AlphaFoldDB" id="A0AAX3J8K6"/>
<evidence type="ECO:0008006" key="3">
    <source>
        <dbReference type="Google" id="ProtNLM"/>
    </source>
</evidence>
<dbReference type="RefSeq" id="WP_159223782.1">
    <property type="nucleotide sequence ID" value="NZ_JAOCKV010000005.1"/>
</dbReference>
<protein>
    <recommendedName>
        <fullName evidence="3">DUF2442 domain-containing protein</fullName>
    </recommendedName>
</protein>
<gene>
    <name evidence="1" type="ORF">PANT111_210127</name>
</gene>
<name>A0AAX3J8K6_9GAMM</name>
<dbReference type="Gene3D" id="3.30.2020.40">
    <property type="entry name" value="Uncharacterised protein PF10387, DUF2442"/>
    <property type="match status" value="1"/>
</dbReference>
<comment type="caution">
    <text evidence="1">The sequence shown here is derived from an EMBL/GenBank/DDBJ whole genome shotgun (WGS) entry which is preliminary data.</text>
</comment>
<dbReference type="Pfam" id="PF10387">
    <property type="entry name" value="DUF2442"/>
    <property type="match status" value="1"/>
</dbReference>
<dbReference type="EMBL" id="CABWMH010000014">
    <property type="protein sequence ID" value="VXC09849.1"/>
    <property type="molecule type" value="Genomic_DNA"/>
</dbReference>